<dbReference type="Proteomes" id="UP000471052">
    <property type="component" value="Unassembled WGS sequence"/>
</dbReference>
<accession>A0A6N7WQR9</accession>
<dbReference type="EMBL" id="VUNP01000012">
    <property type="protein sequence ID" value="MST53546.1"/>
    <property type="molecule type" value="Genomic_DNA"/>
</dbReference>
<dbReference type="RefSeq" id="WP_154454709.1">
    <property type="nucleotide sequence ID" value="NZ_CANUBN010000034.1"/>
</dbReference>
<feature type="domain" description="DUF1858" evidence="1">
    <location>
        <begin position="5"/>
        <end position="62"/>
    </location>
</feature>
<keyword evidence="5" id="KW-1185">Reference proteome</keyword>
<gene>
    <name evidence="2" type="ORF">FYJ82_03835</name>
    <name evidence="3" type="ORF">O6R09_04970</name>
</gene>
<evidence type="ECO:0000313" key="5">
    <source>
        <dbReference type="Proteomes" id="UP001212085"/>
    </source>
</evidence>
<dbReference type="OrthoDB" id="411397at2"/>
<dbReference type="Gene3D" id="1.10.3910.10">
    <property type="entry name" value="SP0561-like"/>
    <property type="match status" value="1"/>
</dbReference>
<evidence type="ECO:0000313" key="4">
    <source>
        <dbReference type="Proteomes" id="UP000471052"/>
    </source>
</evidence>
<dbReference type="Pfam" id="PF08984">
    <property type="entry name" value="DUF1858"/>
    <property type="match status" value="1"/>
</dbReference>
<evidence type="ECO:0000259" key="1">
    <source>
        <dbReference type="Pfam" id="PF08984"/>
    </source>
</evidence>
<dbReference type="SUPFAM" id="SSF140683">
    <property type="entry name" value="SP0561-like"/>
    <property type="match status" value="1"/>
</dbReference>
<reference evidence="3 5" key="2">
    <citation type="submission" date="2022-12" db="EMBL/GenBank/DDBJ databases">
        <title>Streptococcus alactolyticus LGM, complete genome.</title>
        <authorList>
            <person name="Liu Z."/>
            <person name="Mu C."/>
            <person name="Zhu W."/>
        </authorList>
    </citation>
    <scope>NUCLEOTIDE SEQUENCE [LARGE SCALE GENOMIC DNA]</scope>
    <source>
        <strain evidence="3 5">LGM</strain>
    </source>
</reference>
<dbReference type="Proteomes" id="UP001212085">
    <property type="component" value="Chromosome"/>
</dbReference>
<evidence type="ECO:0000313" key="2">
    <source>
        <dbReference type="EMBL" id="MST53546.1"/>
    </source>
</evidence>
<sequence length="79" mass="8455">MTNTIDLAKPVAEIIQEHPEVKEILVGLGLKPLANPAMLHTVGKVTSLKAGAKLTGISLEDIERTLIFHGYDVIGGDHD</sequence>
<reference evidence="2 4" key="1">
    <citation type="submission" date="2019-08" db="EMBL/GenBank/DDBJ databases">
        <title>In-depth cultivation of the pig gut microbiome towards novel bacterial diversity and tailored functional studies.</title>
        <authorList>
            <person name="Wylensek D."/>
            <person name="Hitch T.C.A."/>
            <person name="Clavel T."/>
        </authorList>
    </citation>
    <scope>NUCLEOTIDE SEQUENCE [LARGE SCALE GENOMIC DNA]</scope>
    <source>
        <strain evidence="2 4">BL-178-WT-3A</strain>
    </source>
</reference>
<dbReference type="EMBL" id="CP114883">
    <property type="protein sequence ID" value="WBB05670.1"/>
    <property type="molecule type" value="Genomic_DNA"/>
</dbReference>
<dbReference type="GeneID" id="99636511"/>
<protein>
    <submittedName>
        <fullName evidence="2">DUF1858 domain-containing protein</fullName>
    </submittedName>
</protein>
<dbReference type="InterPro" id="IPR015077">
    <property type="entry name" value="DUF1858"/>
</dbReference>
<name>A0A6N7WQR9_STRAY</name>
<organism evidence="2 4">
    <name type="scientific">Streptococcus alactolyticus</name>
    <dbReference type="NCBI Taxonomy" id="29389"/>
    <lineage>
        <taxon>Bacteria</taxon>
        <taxon>Bacillati</taxon>
        <taxon>Bacillota</taxon>
        <taxon>Bacilli</taxon>
        <taxon>Lactobacillales</taxon>
        <taxon>Streptococcaceae</taxon>
        <taxon>Streptococcus</taxon>
    </lineage>
</organism>
<evidence type="ECO:0000313" key="3">
    <source>
        <dbReference type="EMBL" id="WBB05670.1"/>
    </source>
</evidence>
<dbReference type="AlphaFoldDB" id="A0A6N7WQR9"/>
<dbReference type="InterPro" id="IPR038062">
    <property type="entry name" value="ScdA-like_N_sf"/>
</dbReference>
<proteinExistence type="predicted"/>